<evidence type="ECO:0000259" key="7">
    <source>
        <dbReference type="Pfam" id="PF01895"/>
    </source>
</evidence>
<dbReference type="AlphaFoldDB" id="A0A1G8MAD8"/>
<dbReference type="NCBIfam" id="NF037997">
    <property type="entry name" value="Na_Pi_symport"/>
    <property type="match status" value="1"/>
</dbReference>
<dbReference type="InterPro" id="IPR038078">
    <property type="entry name" value="PhoU-like_sf"/>
</dbReference>
<evidence type="ECO:0000256" key="5">
    <source>
        <dbReference type="ARBA" id="ARBA00023136"/>
    </source>
</evidence>
<keyword evidence="5 6" id="KW-0472">Membrane</keyword>
<dbReference type="PANTHER" id="PTHR10010:SF46">
    <property type="entry name" value="SODIUM-DEPENDENT PHOSPHATE TRANSPORT PROTEIN 2B"/>
    <property type="match status" value="1"/>
</dbReference>
<keyword evidence="4 6" id="KW-1133">Transmembrane helix</keyword>
<feature type="transmembrane region" description="Helical" evidence="6">
    <location>
        <begin position="6"/>
        <end position="28"/>
    </location>
</feature>
<keyword evidence="3 6" id="KW-0812">Transmembrane</keyword>
<organism evidence="8 9">
    <name type="scientific">Dolosicoccus paucivorans</name>
    <dbReference type="NCBI Taxonomy" id="84521"/>
    <lineage>
        <taxon>Bacteria</taxon>
        <taxon>Bacillati</taxon>
        <taxon>Bacillota</taxon>
        <taxon>Bacilli</taxon>
        <taxon>Lactobacillales</taxon>
        <taxon>Aerococcaceae</taxon>
        <taxon>Dolosicoccus</taxon>
    </lineage>
</organism>
<evidence type="ECO:0000256" key="6">
    <source>
        <dbReference type="SAM" id="Phobius"/>
    </source>
</evidence>
<feature type="transmembrane region" description="Helical" evidence="6">
    <location>
        <begin position="210"/>
        <end position="230"/>
    </location>
</feature>
<dbReference type="GO" id="GO:0005886">
    <property type="term" value="C:plasma membrane"/>
    <property type="evidence" value="ECO:0007669"/>
    <property type="project" value="UniProtKB-SubCell"/>
</dbReference>
<dbReference type="SUPFAM" id="SSF109755">
    <property type="entry name" value="PhoU-like"/>
    <property type="match status" value="1"/>
</dbReference>
<proteinExistence type="predicted"/>
<keyword evidence="9" id="KW-1185">Reference proteome</keyword>
<evidence type="ECO:0000256" key="2">
    <source>
        <dbReference type="ARBA" id="ARBA00022475"/>
    </source>
</evidence>
<dbReference type="EMBL" id="PNHE01000044">
    <property type="protein sequence ID" value="PMC57814.1"/>
    <property type="molecule type" value="Genomic_DNA"/>
</dbReference>
<dbReference type="GO" id="GO:0044341">
    <property type="term" value="P:sodium-dependent phosphate transport"/>
    <property type="evidence" value="ECO:0007669"/>
    <property type="project" value="InterPro"/>
</dbReference>
<evidence type="ECO:0000256" key="4">
    <source>
        <dbReference type="ARBA" id="ARBA00022989"/>
    </source>
</evidence>
<name>A0A1G8MAD8_9LACT</name>
<comment type="caution">
    <text evidence="8">The sequence shown here is derived from an EMBL/GenBank/DDBJ whole genome shotgun (WGS) entry which is preliminary data.</text>
</comment>
<dbReference type="STRING" id="84521.SAMN04487994_10302"/>
<feature type="transmembrane region" description="Helical" evidence="6">
    <location>
        <begin position="137"/>
        <end position="155"/>
    </location>
</feature>
<evidence type="ECO:0000256" key="3">
    <source>
        <dbReference type="ARBA" id="ARBA00022692"/>
    </source>
</evidence>
<protein>
    <submittedName>
        <fullName evidence="8">Na/Pi cotransporter family protein</fullName>
    </submittedName>
</protein>
<evidence type="ECO:0000313" key="8">
    <source>
        <dbReference type="EMBL" id="PMC57814.1"/>
    </source>
</evidence>
<reference evidence="8 9" key="1">
    <citation type="submission" date="2017-09" db="EMBL/GenBank/DDBJ databases">
        <title>Bacterial strain isolated from the female urinary microbiota.</title>
        <authorList>
            <person name="Thomas-White K."/>
            <person name="Kumar N."/>
            <person name="Forster S."/>
            <person name="Putonti C."/>
            <person name="Lawley T."/>
            <person name="Wolfe A.J."/>
        </authorList>
    </citation>
    <scope>NUCLEOTIDE SEQUENCE [LARGE SCALE GENOMIC DNA]</scope>
    <source>
        <strain evidence="8 9">UMB0852</strain>
    </source>
</reference>
<gene>
    <name evidence="8" type="ORF">CJ205_07710</name>
</gene>
<feature type="transmembrane region" description="Helical" evidence="6">
    <location>
        <begin position="48"/>
        <end position="81"/>
    </location>
</feature>
<feature type="transmembrane region" description="Helical" evidence="6">
    <location>
        <begin position="282"/>
        <end position="301"/>
    </location>
</feature>
<evidence type="ECO:0000256" key="1">
    <source>
        <dbReference type="ARBA" id="ARBA00004651"/>
    </source>
</evidence>
<dbReference type="RefSeq" id="WP_092085617.1">
    <property type="nucleotide sequence ID" value="NZ_FNEL01000030.1"/>
</dbReference>
<dbReference type="Pfam" id="PF02690">
    <property type="entry name" value="Na_Pi_cotrans"/>
    <property type="match status" value="2"/>
</dbReference>
<feature type="domain" description="PhoU" evidence="7">
    <location>
        <begin position="467"/>
        <end position="546"/>
    </location>
</feature>
<feature type="transmembrane region" description="Helical" evidence="6">
    <location>
        <begin position="242"/>
        <end position="261"/>
    </location>
</feature>
<dbReference type="InterPro" id="IPR004633">
    <property type="entry name" value="NaPi_cotrn-rel/YqeW-like"/>
</dbReference>
<evidence type="ECO:0000313" key="9">
    <source>
        <dbReference type="Proteomes" id="UP000235682"/>
    </source>
</evidence>
<dbReference type="GO" id="GO:0005436">
    <property type="term" value="F:sodium:phosphate symporter activity"/>
    <property type="evidence" value="ECO:0007669"/>
    <property type="project" value="InterPro"/>
</dbReference>
<sequence>MNFQAILFQFLGGLGVFLFGISLMGEGLKRTAGDSLRGLLQRFTQTPLRAVLTGIIVTVLIQSSSGTTVLVVGLVSAGFMTLEQAIGVVLGANVGTTVTSFIIGINLGAYALPIIGIGSICIFFFKRPTIQHIGEVILGFGMLFYGLELMGNGMAPLQDFEPFQTLMLSLADHALLSTGLGAILTMIMQSSSAVIGILQQLFAQNSISMAGALPFMIGSNVGTTITTIMATVGANVAAKRTALAHVVFNVFGSIVFLILLNPFTQIILRINEAYPLNPAMQIAVAHGIFNVISLLLMYWFIPQLAALMVRLIPTDPEEKEVTYDDSKLDTAILLRAGPTLALQQAQQELVQLSHLVYDVFEETEKYYLDKKERRAKKVHQLEEVINMSDGRLMSYVGLIAEHELGNHDSETLTAIINTSKYLERIADHAVTIADSVSEAIKIEDGRKEKGNHNTPGREMQWGDQKLNEIFALVRLNIEQIVDLIDGGDFAQAKDIIEREAEINQLESRLRTRFITLIRNGKSRPADNILFIDIVANLERIGDHTRKLVLNHLQHLGPFPAKEIDDAIGETQQLGV</sequence>
<accession>A0A1G8MAD8</accession>
<feature type="domain" description="PhoU" evidence="7">
    <location>
        <begin position="350"/>
        <end position="436"/>
    </location>
</feature>
<dbReference type="PANTHER" id="PTHR10010">
    <property type="entry name" value="SOLUTE CARRIER FAMILY 34 SODIUM PHOSPHATE , MEMBER 2-RELATED"/>
    <property type="match status" value="1"/>
</dbReference>
<dbReference type="Proteomes" id="UP000235682">
    <property type="component" value="Unassembled WGS sequence"/>
</dbReference>
<dbReference type="NCBIfam" id="TIGR00704">
    <property type="entry name" value="NaPi_cotrn_rel"/>
    <property type="match status" value="1"/>
</dbReference>
<dbReference type="InterPro" id="IPR003841">
    <property type="entry name" value="Na/Pi_transpt"/>
</dbReference>
<comment type="subcellular location">
    <subcellularLocation>
        <location evidence="1">Cell membrane</location>
        <topology evidence="1">Multi-pass membrane protein</topology>
    </subcellularLocation>
</comment>
<feature type="transmembrane region" description="Helical" evidence="6">
    <location>
        <begin position="175"/>
        <end position="198"/>
    </location>
</feature>
<dbReference type="InterPro" id="IPR026022">
    <property type="entry name" value="PhoU_dom"/>
</dbReference>
<feature type="transmembrane region" description="Helical" evidence="6">
    <location>
        <begin position="101"/>
        <end position="125"/>
    </location>
</feature>
<keyword evidence="2" id="KW-1003">Cell membrane</keyword>
<dbReference type="Pfam" id="PF01895">
    <property type="entry name" value="PhoU"/>
    <property type="match status" value="2"/>
</dbReference>
<dbReference type="Gene3D" id="1.20.58.220">
    <property type="entry name" value="Phosphate transport system protein phou homolog 2, domain 2"/>
    <property type="match status" value="1"/>
</dbReference>